<dbReference type="Pfam" id="PF01243">
    <property type="entry name" value="PNPOx_N"/>
    <property type="match status" value="1"/>
</dbReference>
<dbReference type="AlphaFoldDB" id="A0A448KAE8"/>
<dbReference type="Gene3D" id="2.30.110.10">
    <property type="entry name" value="Electron Transport, Fmn-binding Protein, Chain A"/>
    <property type="match status" value="1"/>
</dbReference>
<evidence type="ECO:0000259" key="1">
    <source>
        <dbReference type="Pfam" id="PF01243"/>
    </source>
</evidence>
<proteinExistence type="predicted"/>
<dbReference type="KEGG" id="asla:NCTC11923_00496"/>
<dbReference type="STRING" id="1278298.GCA_000428685_00019"/>
<feature type="domain" description="Pyridoxamine 5'-phosphate oxidase N-terminal" evidence="1">
    <location>
        <begin position="25"/>
        <end position="152"/>
    </location>
</feature>
<dbReference type="InterPro" id="IPR012349">
    <property type="entry name" value="Split_barrel_FMN-bd"/>
</dbReference>
<evidence type="ECO:0000313" key="2">
    <source>
        <dbReference type="EMBL" id="VEG73882.1"/>
    </source>
</evidence>
<dbReference type="Proteomes" id="UP000276899">
    <property type="component" value="Chromosome"/>
</dbReference>
<gene>
    <name evidence="2" type="ORF">NCTC11923_00496</name>
</gene>
<dbReference type="EMBL" id="LR134363">
    <property type="protein sequence ID" value="VEG73882.1"/>
    <property type="molecule type" value="Genomic_DNA"/>
</dbReference>
<protein>
    <submittedName>
        <fullName evidence="2">Uncharacterized protein conserved in bacteria</fullName>
    </submittedName>
</protein>
<dbReference type="InterPro" id="IPR011576">
    <property type="entry name" value="Pyridox_Oxase_N"/>
</dbReference>
<reference evidence="2 3" key="1">
    <citation type="submission" date="2018-12" db="EMBL/GenBank/DDBJ databases">
        <authorList>
            <consortium name="Pathogen Informatics"/>
        </authorList>
    </citation>
    <scope>NUCLEOTIDE SEQUENCE [LARGE SCALE GENOMIC DNA]</scope>
    <source>
        <strain evidence="2 3">NCTC11923</strain>
    </source>
</reference>
<sequence>MLREDGIAVNWTTDGPLEIGVVLARVEEVLATHQLCILGTHEEQGPRMTPCFFAPMSGPRLVFVSSTSARHITNIEADSRSSALIVDSPGSGERRLVSLQMTGTVHGATGTERLKAAAIYAKHQAARLPGAAKAADLGSKRVFILQPHSIELLDTDLHRQTIRLQMSPR</sequence>
<keyword evidence="3" id="KW-1185">Reference proteome</keyword>
<name>A0A448KAE8_9ACTO</name>
<evidence type="ECO:0000313" key="3">
    <source>
        <dbReference type="Proteomes" id="UP000276899"/>
    </source>
</evidence>
<dbReference type="SUPFAM" id="SSF50475">
    <property type="entry name" value="FMN-binding split barrel"/>
    <property type="match status" value="1"/>
</dbReference>
<organism evidence="2 3">
    <name type="scientific">Actinomyces slackii</name>
    <dbReference type="NCBI Taxonomy" id="52774"/>
    <lineage>
        <taxon>Bacteria</taxon>
        <taxon>Bacillati</taxon>
        <taxon>Actinomycetota</taxon>
        <taxon>Actinomycetes</taxon>
        <taxon>Actinomycetales</taxon>
        <taxon>Actinomycetaceae</taxon>
        <taxon>Actinomyces</taxon>
    </lineage>
</organism>
<accession>A0A448KAE8</accession>